<reference evidence="1" key="1">
    <citation type="submission" date="2021-12" db="EMBL/GenBank/DDBJ databases">
        <authorList>
            <person name="Martin H S."/>
        </authorList>
    </citation>
    <scope>NUCLEOTIDE SEQUENCE</scope>
</reference>
<feature type="non-terminal residue" evidence="1">
    <location>
        <position position="210"/>
    </location>
</feature>
<protein>
    <submittedName>
        <fullName evidence="1">Uncharacterized protein</fullName>
    </submittedName>
</protein>
<evidence type="ECO:0000313" key="1">
    <source>
        <dbReference type="EMBL" id="CAH0731043.1"/>
    </source>
</evidence>
<dbReference type="EMBL" id="OV170229">
    <property type="protein sequence ID" value="CAH0731043.1"/>
    <property type="molecule type" value="Genomic_DNA"/>
</dbReference>
<dbReference type="OrthoDB" id="7413819at2759"/>
<name>A0A8J9V3L1_9NEOP</name>
<accession>A0A8J9V3L1</accession>
<sequence>MKHEALTHKIHNFFLQDDVSRATAGKKETKTVKKNKMQRRYLLESMRKLRYKFIQETKIPVSYTTFTRYKPFFVLSPNLSNRETCCKKHGNIEFKYTTLKNLSIVKSKDLEEFIKNNVCDIQKRECMYSECKCHLKEETTVYDFSECNLDDEVSWLEWTVQTIEYQKENKNKTTKRMAKIIKSGTLRHLIVEFKKELVEFSPLLQYISPI</sequence>
<gene>
    <name evidence="1" type="ORF">BINO364_LOCUS15956</name>
</gene>
<dbReference type="Proteomes" id="UP000838878">
    <property type="component" value="Chromosome 9"/>
</dbReference>
<keyword evidence="2" id="KW-1185">Reference proteome</keyword>
<dbReference type="PANTHER" id="PTHR46601:SF1">
    <property type="entry name" value="ADF-H DOMAIN-CONTAINING PROTEIN"/>
    <property type="match status" value="1"/>
</dbReference>
<dbReference type="PANTHER" id="PTHR46601">
    <property type="entry name" value="ULP_PROTEASE DOMAIN-CONTAINING PROTEIN"/>
    <property type="match status" value="1"/>
</dbReference>
<proteinExistence type="predicted"/>
<organism evidence="1 2">
    <name type="scientific">Brenthis ino</name>
    <name type="common">lesser marbled fritillary</name>
    <dbReference type="NCBI Taxonomy" id="405034"/>
    <lineage>
        <taxon>Eukaryota</taxon>
        <taxon>Metazoa</taxon>
        <taxon>Ecdysozoa</taxon>
        <taxon>Arthropoda</taxon>
        <taxon>Hexapoda</taxon>
        <taxon>Insecta</taxon>
        <taxon>Pterygota</taxon>
        <taxon>Neoptera</taxon>
        <taxon>Endopterygota</taxon>
        <taxon>Lepidoptera</taxon>
        <taxon>Glossata</taxon>
        <taxon>Ditrysia</taxon>
        <taxon>Papilionoidea</taxon>
        <taxon>Nymphalidae</taxon>
        <taxon>Heliconiinae</taxon>
        <taxon>Argynnini</taxon>
        <taxon>Brenthis</taxon>
    </lineage>
</organism>
<evidence type="ECO:0000313" key="2">
    <source>
        <dbReference type="Proteomes" id="UP000838878"/>
    </source>
</evidence>
<dbReference type="AlphaFoldDB" id="A0A8J9V3L1"/>